<dbReference type="AlphaFoldDB" id="A0A9W6JNZ9"/>
<name>A0A9W6JNZ9_9HYPH</name>
<dbReference type="Pfam" id="PF25954">
    <property type="entry name" value="Beta-barrel_RND_2"/>
    <property type="match status" value="1"/>
</dbReference>
<dbReference type="InterPro" id="IPR058792">
    <property type="entry name" value="Beta-barrel_RND_2"/>
</dbReference>
<dbReference type="RefSeq" id="WP_271201586.1">
    <property type="nucleotide sequence ID" value="NZ_BSFL01000003.1"/>
</dbReference>
<evidence type="ECO:0000313" key="8">
    <source>
        <dbReference type="Proteomes" id="UP001143309"/>
    </source>
</evidence>
<proteinExistence type="inferred from homology"/>
<evidence type="ECO:0000256" key="3">
    <source>
        <dbReference type="SAM" id="SignalP"/>
    </source>
</evidence>
<feature type="domain" description="YknX-like C-terminal permuted SH3-like" evidence="6">
    <location>
        <begin position="298"/>
        <end position="366"/>
    </location>
</feature>
<feature type="domain" description="CusB-like beta-barrel" evidence="5">
    <location>
        <begin position="219"/>
        <end position="292"/>
    </location>
</feature>
<dbReference type="PANTHER" id="PTHR30469">
    <property type="entry name" value="MULTIDRUG RESISTANCE PROTEIN MDTA"/>
    <property type="match status" value="1"/>
</dbReference>
<protein>
    <submittedName>
        <fullName evidence="7">MexH family multidrug efflux RND transporter periplasmic adaptor subunit</fullName>
    </submittedName>
</protein>
<evidence type="ECO:0000256" key="1">
    <source>
        <dbReference type="ARBA" id="ARBA00009477"/>
    </source>
</evidence>
<dbReference type="Gene3D" id="1.10.287.470">
    <property type="entry name" value="Helix hairpin bin"/>
    <property type="match status" value="1"/>
</dbReference>
<dbReference type="FunFam" id="2.40.30.170:FF:000010">
    <property type="entry name" value="Efflux RND transporter periplasmic adaptor subunit"/>
    <property type="match status" value="1"/>
</dbReference>
<reference evidence="7" key="2">
    <citation type="submission" date="2023-01" db="EMBL/GenBank/DDBJ databases">
        <authorList>
            <person name="Sun Q."/>
            <person name="Evtushenko L."/>
        </authorList>
    </citation>
    <scope>NUCLEOTIDE SEQUENCE</scope>
    <source>
        <strain evidence="7">VKM B-2748</strain>
    </source>
</reference>
<dbReference type="EMBL" id="BSFL01000003">
    <property type="protein sequence ID" value="GLK81120.1"/>
    <property type="molecule type" value="Genomic_DNA"/>
</dbReference>
<dbReference type="Pfam" id="PF25989">
    <property type="entry name" value="YknX_C"/>
    <property type="match status" value="1"/>
</dbReference>
<dbReference type="NCBIfam" id="TIGR01730">
    <property type="entry name" value="RND_mfp"/>
    <property type="match status" value="1"/>
</dbReference>
<accession>A0A9W6JNZ9</accession>
<feature type="chain" id="PRO_5040785328" evidence="3">
    <location>
        <begin position="21"/>
        <end position="379"/>
    </location>
</feature>
<dbReference type="GO" id="GO:0015562">
    <property type="term" value="F:efflux transmembrane transporter activity"/>
    <property type="evidence" value="ECO:0007669"/>
    <property type="project" value="TreeGrafter"/>
</dbReference>
<feature type="coiled-coil region" evidence="2">
    <location>
        <begin position="119"/>
        <end position="146"/>
    </location>
</feature>
<dbReference type="Gene3D" id="2.40.30.170">
    <property type="match status" value="1"/>
</dbReference>
<dbReference type="InterPro" id="IPR058625">
    <property type="entry name" value="MdtA-like_BSH"/>
</dbReference>
<comment type="caution">
    <text evidence="7">The sequence shown here is derived from an EMBL/GenBank/DDBJ whole genome shotgun (WGS) entry which is preliminary data.</text>
</comment>
<keyword evidence="2" id="KW-0175">Coiled coil</keyword>
<evidence type="ECO:0000259" key="5">
    <source>
        <dbReference type="Pfam" id="PF25954"/>
    </source>
</evidence>
<dbReference type="Proteomes" id="UP001143309">
    <property type="component" value="Unassembled WGS sequence"/>
</dbReference>
<dbReference type="InterPro" id="IPR006143">
    <property type="entry name" value="RND_pump_MFP"/>
</dbReference>
<keyword evidence="3" id="KW-0732">Signal</keyword>
<dbReference type="GO" id="GO:1990281">
    <property type="term" value="C:efflux pump complex"/>
    <property type="evidence" value="ECO:0007669"/>
    <property type="project" value="TreeGrafter"/>
</dbReference>
<gene>
    <name evidence="7" type="ORF">GCM10008174_28610</name>
</gene>
<feature type="domain" description="Multidrug resistance protein MdtA-like barrel-sandwich hybrid" evidence="4">
    <location>
        <begin position="87"/>
        <end position="208"/>
    </location>
</feature>
<evidence type="ECO:0000259" key="4">
    <source>
        <dbReference type="Pfam" id="PF25917"/>
    </source>
</evidence>
<dbReference type="Pfam" id="PF25917">
    <property type="entry name" value="BSH_RND"/>
    <property type="match status" value="1"/>
</dbReference>
<evidence type="ECO:0000259" key="6">
    <source>
        <dbReference type="Pfam" id="PF25989"/>
    </source>
</evidence>
<feature type="signal peptide" evidence="3">
    <location>
        <begin position="1"/>
        <end position="20"/>
    </location>
</feature>
<reference evidence="7" key="1">
    <citation type="journal article" date="2014" name="Int. J. Syst. Evol. Microbiol.">
        <title>Complete genome sequence of Corynebacterium casei LMG S-19264T (=DSM 44701T), isolated from a smear-ripened cheese.</title>
        <authorList>
            <consortium name="US DOE Joint Genome Institute (JGI-PGF)"/>
            <person name="Walter F."/>
            <person name="Albersmeier A."/>
            <person name="Kalinowski J."/>
            <person name="Ruckert C."/>
        </authorList>
    </citation>
    <scope>NUCLEOTIDE SEQUENCE</scope>
    <source>
        <strain evidence="7">VKM B-2748</strain>
    </source>
</reference>
<dbReference type="InterPro" id="IPR058637">
    <property type="entry name" value="YknX-like_C"/>
</dbReference>
<dbReference type="Gene3D" id="2.40.50.100">
    <property type="match status" value="1"/>
</dbReference>
<dbReference type="Gene3D" id="2.40.420.20">
    <property type="match status" value="1"/>
</dbReference>
<sequence>MRRSFIALAALAAVGTGAYAGLNDMLPGFAQGAFDRGVAAAGRPTAAAAKPAPAAPAAIVVEAAAARPETVAARFASVGTLVSDESVQLASEQPGRLVAIRFREGDRVEANAPVLKFDDTLLMAELKDLEARLALAEANFKRAQSLSKSGYATDTARDQAIADRATAQAAVELAKVRLGKTEIRAPFEGVVGFRLASVGAYVQAGQPIVNLESIDTLKVDFRVPETRLADVRPGLDVGVAVDAYPNRTFRGKIEAIDPLVDVNGRALKVRARLDNADGLLRPGLFARVEVQADESRQVVVIPESALMPRGSENHVFRVREGRAIDTPVKLGERRAGQVEIVSGLTGDEMVVTAGQTRLKDGAAVRVVDAARQASAAPAP</sequence>
<organism evidence="7 8">
    <name type="scientific">Methylopila turkensis</name>
    <dbReference type="NCBI Taxonomy" id="1437816"/>
    <lineage>
        <taxon>Bacteria</taxon>
        <taxon>Pseudomonadati</taxon>
        <taxon>Pseudomonadota</taxon>
        <taxon>Alphaproteobacteria</taxon>
        <taxon>Hyphomicrobiales</taxon>
        <taxon>Methylopilaceae</taxon>
        <taxon>Methylopila</taxon>
    </lineage>
</organism>
<evidence type="ECO:0000313" key="7">
    <source>
        <dbReference type="EMBL" id="GLK81120.1"/>
    </source>
</evidence>
<keyword evidence="8" id="KW-1185">Reference proteome</keyword>
<comment type="similarity">
    <text evidence="1">Belongs to the membrane fusion protein (MFP) (TC 8.A.1) family.</text>
</comment>
<evidence type="ECO:0000256" key="2">
    <source>
        <dbReference type="SAM" id="Coils"/>
    </source>
</evidence>
<dbReference type="SUPFAM" id="SSF111369">
    <property type="entry name" value="HlyD-like secretion proteins"/>
    <property type="match status" value="1"/>
</dbReference>